<reference evidence="1 2" key="1">
    <citation type="journal article" date="2016" name="Nat. Commun.">
        <title>Thousands of microbial genomes shed light on interconnected biogeochemical processes in an aquifer system.</title>
        <authorList>
            <person name="Anantharaman K."/>
            <person name="Brown C.T."/>
            <person name="Hug L.A."/>
            <person name="Sharon I."/>
            <person name="Castelle C.J."/>
            <person name="Probst A.J."/>
            <person name="Thomas B.C."/>
            <person name="Singh A."/>
            <person name="Wilkins M.J."/>
            <person name="Karaoz U."/>
            <person name="Brodie E.L."/>
            <person name="Williams K.H."/>
            <person name="Hubbard S.S."/>
            <person name="Banfield J.F."/>
        </authorList>
    </citation>
    <scope>NUCLEOTIDE SEQUENCE [LARGE SCALE GENOMIC DNA]</scope>
</reference>
<name>A0A1F8FA53_9BACT</name>
<accession>A0A1F8FA53</accession>
<sequence>MREKISKKIVQLIKKAWYAGVSVEISSLHPFQLVEKDFWIYGRVPKFWLEYGKYGLGIEWLDINGSMFGGQGTNLYPNTGLLDRLQRKVQFSAHISFPNISGPFIYASGGRITLDINGKGDYSFYLPVILKGFDPDPSQGIDLQKKHSDGIKRVIKCKSDQKKYHMELENLYEGRRRRYEDALALEKSNESGIVELEDDKVLDGVFEILQSEDPERVALDEKYKELLAWSGPLLHGRVGRMSGFVFTVYSDDHHPLHFHVLHRGRGIDARFSFPQIQLISYKNSKNTIGSKDVDHIQEFFQDSENFKKLEAELVRTGRVAQL</sequence>
<dbReference type="Proteomes" id="UP000177167">
    <property type="component" value="Unassembled WGS sequence"/>
</dbReference>
<proteinExistence type="predicted"/>
<evidence type="ECO:0000313" key="2">
    <source>
        <dbReference type="Proteomes" id="UP000177167"/>
    </source>
</evidence>
<dbReference type="EMBL" id="MGJP01000019">
    <property type="protein sequence ID" value="OGN10017.1"/>
    <property type="molecule type" value="Genomic_DNA"/>
</dbReference>
<evidence type="ECO:0000313" key="1">
    <source>
        <dbReference type="EMBL" id="OGN10017.1"/>
    </source>
</evidence>
<evidence type="ECO:0008006" key="3">
    <source>
        <dbReference type="Google" id="ProtNLM"/>
    </source>
</evidence>
<protein>
    <recommendedName>
        <fullName evidence="3">DUF4160 domain-containing protein</fullName>
    </recommendedName>
</protein>
<dbReference type="Pfam" id="PF13711">
    <property type="entry name" value="DUF4160"/>
    <property type="match status" value="1"/>
</dbReference>
<gene>
    <name evidence="1" type="ORF">A3J46_04070</name>
</gene>
<organism evidence="1 2">
    <name type="scientific">Candidatus Yanofskybacteria bacterium RIFCSPHIGHO2_02_FULL_41_11</name>
    <dbReference type="NCBI Taxonomy" id="1802675"/>
    <lineage>
        <taxon>Bacteria</taxon>
        <taxon>Candidatus Yanofskyibacteriota</taxon>
    </lineage>
</organism>
<dbReference type="AlphaFoldDB" id="A0A1F8FA53"/>
<comment type="caution">
    <text evidence="1">The sequence shown here is derived from an EMBL/GenBank/DDBJ whole genome shotgun (WGS) entry which is preliminary data.</text>
</comment>
<dbReference type="InterPro" id="IPR025427">
    <property type="entry name" value="DUF4160"/>
</dbReference>